<feature type="region of interest" description="Disordered" evidence="1">
    <location>
        <begin position="109"/>
        <end position="136"/>
    </location>
</feature>
<name>B7P3T3_IXOSC</name>
<proteinExistence type="predicted"/>
<dbReference type="Proteomes" id="UP000001555">
    <property type="component" value="Unassembled WGS sequence"/>
</dbReference>
<protein>
    <submittedName>
        <fullName evidence="2 3">Uncharacterized protein</fullName>
    </submittedName>
</protein>
<dbReference type="EnsemblMetazoa" id="ISCW000097-RA">
    <property type="protein sequence ID" value="ISCW000097-PA"/>
    <property type="gene ID" value="ISCW000097"/>
</dbReference>
<evidence type="ECO:0000256" key="1">
    <source>
        <dbReference type="SAM" id="MobiDB-lite"/>
    </source>
</evidence>
<evidence type="ECO:0000313" key="3">
    <source>
        <dbReference type="EnsemblMetazoa" id="ISCW000097-PA"/>
    </source>
</evidence>
<dbReference type="HOGENOM" id="CLU_1612635_0_0_1"/>
<accession>B7P3T3</accession>
<gene>
    <name evidence="2" type="ORF">IscW_ISCW000097</name>
</gene>
<dbReference type="VEuPathDB" id="VectorBase:ISCI000097"/>
<dbReference type="PaxDb" id="6945-B7P3T3"/>
<dbReference type="EMBL" id="DS630482">
    <property type="protein sequence ID" value="EEC01255.1"/>
    <property type="molecule type" value="Genomic_DNA"/>
</dbReference>
<dbReference type="VEuPathDB" id="VectorBase:ISCW000097"/>
<reference evidence="2 4" key="1">
    <citation type="submission" date="2008-03" db="EMBL/GenBank/DDBJ databases">
        <title>Annotation of Ixodes scapularis.</title>
        <authorList>
            <consortium name="Ixodes scapularis Genome Project Consortium"/>
            <person name="Caler E."/>
            <person name="Hannick L.I."/>
            <person name="Bidwell S."/>
            <person name="Joardar V."/>
            <person name="Thiagarajan M."/>
            <person name="Amedeo P."/>
            <person name="Galinsky K.J."/>
            <person name="Schobel S."/>
            <person name="Inman J."/>
            <person name="Hostetler J."/>
            <person name="Miller J."/>
            <person name="Hammond M."/>
            <person name="Megy K."/>
            <person name="Lawson D."/>
            <person name="Kodira C."/>
            <person name="Sutton G."/>
            <person name="Meyer J."/>
            <person name="Hill C.A."/>
            <person name="Birren B."/>
            <person name="Nene V."/>
            <person name="Collins F."/>
            <person name="Alarcon-Chaidez F."/>
            <person name="Wikel S."/>
            <person name="Strausberg R."/>
        </authorList>
    </citation>
    <scope>NUCLEOTIDE SEQUENCE [LARGE SCALE GENOMIC DNA]</scope>
    <source>
        <strain evidence="4">Wikel</strain>
        <strain evidence="2">Wikel colony</strain>
    </source>
</reference>
<reference evidence="3" key="2">
    <citation type="submission" date="2020-05" db="UniProtKB">
        <authorList>
            <consortium name="EnsemblMetazoa"/>
        </authorList>
    </citation>
    <scope>IDENTIFICATION</scope>
    <source>
        <strain evidence="3">wikel</strain>
    </source>
</reference>
<dbReference type="EMBL" id="ABJB010769061">
    <property type="status" value="NOT_ANNOTATED_CDS"/>
    <property type="molecule type" value="Genomic_DNA"/>
</dbReference>
<evidence type="ECO:0000313" key="2">
    <source>
        <dbReference type="EMBL" id="EEC01255.1"/>
    </source>
</evidence>
<dbReference type="InParanoid" id="B7P3T3"/>
<organism>
    <name type="scientific">Ixodes scapularis</name>
    <name type="common">Black-legged tick</name>
    <name type="synonym">Deer tick</name>
    <dbReference type="NCBI Taxonomy" id="6945"/>
    <lineage>
        <taxon>Eukaryota</taxon>
        <taxon>Metazoa</taxon>
        <taxon>Ecdysozoa</taxon>
        <taxon>Arthropoda</taxon>
        <taxon>Chelicerata</taxon>
        <taxon>Arachnida</taxon>
        <taxon>Acari</taxon>
        <taxon>Parasitiformes</taxon>
        <taxon>Ixodida</taxon>
        <taxon>Ixodoidea</taxon>
        <taxon>Ixodidae</taxon>
        <taxon>Ixodinae</taxon>
        <taxon>Ixodes</taxon>
    </lineage>
</organism>
<feature type="compositionally biased region" description="Basic and acidic residues" evidence="1">
    <location>
        <begin position="119"/>
        <end position="131"/>
    </location>
</feature>
<sequence length="165" mass="18027">MSWGNSVIVSAANAASFVRRMHSVTAAARLHKQTGTCSFGLTATESCTRVQWDSLQNIDANKTDIESCCAVLCILKNRVIRCLNACVTRAKGVEWPDCLHSTPGKKVKNSLDNLASDHQNGRKNTDQRQGGKDAMSLKLTKKRKGYRFLKKSSASSETHAASLDI</sequence>
<evidence type="ECO:0000313" key="4">
    <source>
        <dbReference type="Proteomes" id="UP000001555"/>
    </source>
</evidence>
<dbReference type="AlphaFoldDB" id="B7P3T3"/>
<keyword evidence="4" id="KW-1185">Reference proteome</keyword>